<reference evidence="1" key="1">
    <citation type="submission" date="2023-07" db="EMBL/GenBank/DDBJ databases">
        <title>Murine gut Bacillus species.</title>
        <authorList>
            <person name="Gutman E."/>
            <person name="Hashuel R."/>
            <person name="Litvak Y."/>
        </authorList>
    </citation>
    <scope>NUCLEOTIDE SEQUENCE</scope>
    <source>
        <strain evidence="1">RU283</strain>
    </source>
</reference>
<name>A0AA90NXU8_9BACI</name>
<dbReference type="RefSeq" id="WP_305159142.1">
    <property type="nucleotide sequence ID" value="NZ_JAUUTP010000003.1"/>
</dbReference>
<dbReference type="AlphaFoldDB" id="A0AA90NXU8"/>
<dbReference type="EMBL" id="JAUUTP010000003">
    <property type="protein sequence ID" value="MDP1417636.1"/>
    <property type="molecule type" value="Genomic_DNA"/>
</dbReference>
<sequence length="60" mass="6720">MGIAFRSFNDAPDFSPNTVFIKREITNSSLLGKEGIIDKIMENTLKIDQFAIAKNPFSNI</sequence>
<dbReference type="Proteomes" id="UP001178277">
    <property type="component" value="Unassembled WGS sequence"/>
</dbReference>
<protein>
    <submittedName>
        <fullName evidence="1">Uncharacterized protein</fullName>
    </submittedName>
</protein>
<comment type="caution">
    <text evidence="1">The sequence shown here is derived from an EMBL/GenBank/DDBJ whole genome shotgun (WGS) entry which is preliminary data.</text>
</comment>
<evidence type="ECO:0000313" key="2">
    <source>
        <dbReference type="Proteomes" id="UP001178277"/>
    </source>
</evidence>
<proteinExistence type="predicted"/>
<evidence type="ECO:0000313" key="1">
    <source>
        <dbReference type="EMBL" id="MDP1417636.1"/>
    </source>
</evidence>
<accession>A0AA90NXU8</accession>
<gene>
    <name evidence="1" type="ORF">Q8G35_04350</name>
</gene>
<organism evidence="1 2">
    <name type="scientific">Peribacillus simplex</name>
    <dbReference type="NCBI Taxonomy" id="1478"/>
    <lineage>
        <taxon>Bacteria</taxon>
        <taxon>Bacillati</taxon>
        <taxon>Bacillota</taxon>
        <taxon>Bacilli</taxon>
        <taxon>Bacillales</taxon>
        <taxon>Bacillaceae</taxon>
        <taxon>Peribacillus</taxon>
    </lineage>
</organism>